<accession>A0A916KPK5</accession>
<dbReference type="RefSeq" id="YP_008004144.1">
    <property type="nucleotide sequence ID" value="NC_021248.1"/>
</dbReference>
<dbReference type="OrthoDB" id="6122at10239"/>
<evidence type="ECO:0000313" key="2">
    <source>
        <dbReference type="Proteomes" id="UP000792220"/>
    </source>
</evidence>
<dbReference type="EMBL" id="HF679132">
    <property type="protein sequence ID" value="CCU55642.1"/>
    <property type="molecule type" value="Genomic_DNA"/>
</dbReference>
<organism evidence="1 2">
    <name type="scientific">Choristoneura biennis entomopoxvirus</name>
    <name type="common">CbEPV</name>
    <dbReference type="NCBI Taxonomy" id="10288"/>
    <lineage>
        <taxon>Viruses</taxon>
        <taxon>Varidnaviria</taxon>
        <taxon>Bamfordvirae</taxon>
        <taxon>Nucleocytoviricota</taxon>
        <taxon>Pokkesviricetes</taxon>
        <taxon>Chitovirales</taxon>
        <taxon>Poxviridae</taxon>
        <taxon>Entomopoxvirinae</taxon>
        <taxon>Betaentomopoxvirus</taxon>
        <taxon>Betaentomopoxvirus cbiennis</taxon>
    </lineage>
</organism>
<keyword evidence="2" id="KW-1185">Reference proteome</keyword>
<evidence type="ECO:0000313" key="1">
    <source>
        <dbReference type="EMBL" id="CCU55642.1"/>
    </source>
</evidence>
<organismHost>
    <name type="scientific">Choristoneura fumiferana</name>
    <name type="common">Spruce budworm moth</name>
    <name type="synonym">Archips fumiferana</name>
    <dbReference type="NCBI Taxonomy" id="7141"/>
</organismHost>
<sequence>MYNILFFCLITSAMAWLPPERCAQSSKEKLNISLIHPNTLSSSIEDLATQQHANLKQKYKQYKFFGVPTKLSCDDALVSKITNCMPYNCSSTYLKSIYNDNDAYISIFVPYNCQFYTYDPELLSSVACHSTSCKLSRTVTTIDTYTPVEGYNWGVTIYGKASFLDFFEVGGEASTSGTYSCTYTKGKTISDLVECSVDNGETGHLQLYNVKSDMQCYFGSLSYFLDFNRIDSGECLDKSSNTFTHEEAVKIGNAKLDIDFEPCLLTMYLLDMDKISEGLLEKITLGLPKYNPFIDPITMHKIENVYYAVVIYVKHIKTTYDLKKIIPFTNKSGNSEYQYACLLNPF</sequence>
<protein>
    <submittedName>
        <fullName evidence="1">Uncharacterized protein</fullName>
    </submittedName>
</protein>
<dbReference type="Proteomes" id="UP000792220">
    <property type="component" value="Genome"/>
</dbReference>
<gene>
    <name evidence="1" type="ORF">CHBEV_074</name>
</gene>
<proteinExistence type="predicted"/>
<dbReference type="KEGG" id="vg:15613064"/>
<reference evidence="1" key="1">
    <citation type="journal article" date="2013" name="J. Virol.">
        <title>New Insights into the Evolution of Entomopoxvirinae from the Complete Genome Sequences of Four Entomopoxviruses Infecting Adoxophyes honmai, Choristoneura biennis, Choristoneura rosaceana, and Mythimna separata.</title>
        <authorList>
            <person name="Theze J."/>
            <person name="Takatsuka J."/>
            <person name="Li Z."/>
            <person name="Gallais J."/>
            <person name="Doucet D."/>
            <person name="Arif B."/>
            <person name="Nakai M."/>
            <person name="Herniou E.A."/>
        </authorList>
    </citation>
    <scope>NUCLEOTIDE SEQUENCE</scope>
</reference>
<name>A0A916KPK5_CBEPV</name>
<dbReference type="GeneID" id="15613064"/>